<accession>A0A0C2TLF3</accession>
<name>A0A0C2TLF3_AMAMK</name>
<dbReference type="HOGENOM" id="CLU_1992061_0_0_1"/>
<feature type="region of interest" description="Disordered" evidence="1">
    <location>
        <begin position="21"/>
        <end position="83"/>
    </location>
</feature>
<evidence type="ECO:0000313" key="3">
    <source>
        <dbReference type="Proteomes" id="UP000054549"/>
    </source>
</evidence>
<organism evidence="2 3">
    <name type="scientific">Amanita muscaria (strain Koide BX008)</name>
    <dbReference type="NCBI Taxonomy" id="946122"/>
    <lineage>
        <taxon>Eukaryota</taxon>
        <taxon>Fungi</taxon>
        <taxon>Dikarya</taxon>
        <taxon>Basidiomycota</taxon>
        <taxon>Agaricomycotina</taxon>
        <taxon>Agaricomycetes</taxon>
        <taxon>Agaricomycetidae</taxon>
        <taxon>Agaricales</taxon>
        <taxon>Pluteineae</taxon>
        <taxon>Amanitaceae</taxon>
        <taxon>Amanita</taxon>
    </lineage>
</organism>
<dbReference type="InParanoid" id="A0A0C2TLF3"/>
<dbReference type="AlphaFoldDB" id="A0A0C2TLF3"/>
<dbReference type="EMBL" id="KN818230">
    <property type="protein sequence ID" value="KIL67949.1"/>
    <property type="molecule type" value="Genomic_DNA"/>
</dbReference>
<reference evidence="2 3" key="1">
    <citation type="submission" date="2014-04" db="EMBL/GenBank/DDBJ databases">
        <title>Evolutionary Origins and Diversification of the Mycorrhizal Mutualists.</title>
        <authorList>
            <consortium name="DOE Joint Genome Institute"/>
            <consortium name="Mycorrhizal Genomics Consortium"/>
            <person name="Kohler A."/>
            <person name="Kuo A."/>
            <person name="Nagy L.G."/>
            <person name="Floudas D."/>
            <person name="Copeland A."/>
            <person name="Barry K.W."/>
            <person name="Cichocki N."/>
            <person name="Veneault-Fourrey C."/>
            <person name="LaButti K."/>
            <person name="Lindquist E.A."/>
            <person name="Lipzen A."/>
            <person name="Lundell T."/>
            <person name="Morin E."/>
            <person name="Murat C."/>
            <person name="Riley R."/>
            <person name="Ohm R."/>
            <person name="Sun H."/>
            <person name="Tunlid A."/>
            <person name="Henrissat B."/>
            <person name="Grigoriev I.V."/>
            <person name="Hibbett D.S."/>
            <person name="Martin F."/>
        </authorList>
    </citation>
    <scope>NUCLEOTIDE SEQUENCE [LARGE SCALE GENOMIC DNA]</scope>
    <source>
        <strain evidence="2 3">Koide BX008</strain>
    </source>
</reference>
<feature type="compositionally biased region" description="Low complexity" evidence="1">
    <location>
        <begin position="61"/>
        <end position="83"/>
    </location>
</feature>
<evidence type="ECO:0000256" key="1">
    <source>
        <dbReference type="SAM" id="MobiDB-lite"/>
    </source>
</evidence>
<proteinExistence type="predicted"/>
<protein>
    <submittedName>
        <fullName evidence="2">Uncharacterized protein</fullName>
    </submittedName>
</protein>
<feature type="compositionally biased region" description="Polar residues" evidence="1">
    <location>
        <begin position="50"/>
        <end position="60"/>
    </location>
</feature>
<evidence type="ECO:0000313" key="2">
    <source>
        <dbReference type="EMBL" id="KIL67949.1"/>
    </source>
</evidence>
<sequence length="125" mass="13379">MSNEPDDDYQVDLLTNEVTVHNMADPDDGSMRLGAQSKLVSVTPHPKSSPPTRGSPTFSTSHISPNSGSSAISPGSSTSTSTSRSNFLQVQWAKWGPYLSMVSSKQNSGAVEYEVRWPKTCCSGP</sequence>
<keyword evidence="3" id="KW-1185">Reference proteome</keyword>
<dbReference type="Proteomes" id="UP000054549">
    <property type="component" value="Unassembled WGS sequence"/>
</dbReference>
<gene>
    <name evidence="2" type="ORF">M378DRAFT_159186</name>
</gene>